<protein>
    <submittedName>
        <fullName evidence="2">Uncharacterized protein</fullName>
    </submittedName>
</protein>
<sequence>MMVHDLTLFVSWMLADFLSAFPRSIILILTPDFPVQVPWSLMQTIALAMGAGFAVSAIVAALAVVALRGGRD</sequence>
<proteinExistence type="predicted"/>
<dbReference type="RefSeq" id="WP_184264911.1">
    <property type="nucleotide sequence ID" value="NZ_JACIIX010000014.1"/>
</dbReference>
<name>A0A7W9ZHX2_NOVIT</name>
<keyword evidence="1" id="KW-1133">Transmembrane helix</keyword>
<dbReference type="Proteomes" id="UP000544872">
    <property type="component" value="Unassembled WGS sequence"/>
</dbReference>
<evidence type="ECO:0000313" key="3">
    <source>
        <dbReference type="Proteomes" id="UP000544872"/>
    </source>
</evidence>
<dbReference type="EMBL" id="JACIIX010000014">
    <property type="protein sequence ID" value="MBB6211807.1"/>
    <property type="molecule type" value="Genomic_DNA"/>
</dbReference>
<keyword evidence="1" id="KW-0472">Membrane</keyword>
<keyword evidence="3" id="KW-1185">Reference proteome</keyword>
<organism evidence="2 3">
    <name type="scientific">Novispirillum itersonii</name>
    <name type="common">Aquaspirillum itersonii</name>
    <dbReference type="NCBI Taxonomy" id="189"/>
    <lineage>
        <taxon>Bacteria</taxon>
        <taxon>Pseudomonadati</taxon>
        <taxon>Pseudomonadota</taxon>
        <taxon>Alphaproteobacteria</taxon>
        <taxon>Rhodospirillales</taxon>
        <taxon>Novispirillaceae</taxon>
        <taxon>Novispirillum</taxon>
    </lineage>
</organism>
<keyword evidence="1" id="KW-0812">Transmembrane</keyword>
<evidence type="ECO:0000313" key="2">
    <source>
        <dbReference type="EMBL" id="MBB6211807.1"/>
    </source>
</evidence>
<comment type="caution">
    <text evidence="2">The sequence shown here is derived from an EMBL/GenBank/DDBJ whole genome shotgun (WGS) entry which is preliminary data.</text>
</comment>
<dbReference type="AlphaFoldDB" id="A0A7W9ZHX2"/>
<accession>A0A7W9ZHX2</accession>
<evidence type="ECO:0000256" key="1">
    <source>
        <dbReference type="SAM" id="Phobius"/>
    </source>
</evidence>
<feature type="transmembrane region" description="Helical" evidence="1">
    <location>
        <begin position="44"/>
        <end position="67"/>
    </location>
</feature>
<gene>
    <name evidence="2" type="ORF">FHS48_003251</name>
</gene>
<reference evidence="2 3" key="1">
    <citation type="submission" date="2020-08" db="EMBL/GenBank/DDBJ databases">
        <title>Genomic Encyclopedia of Type Strains, Phase IV (KMG-IV): sequencing the most valuable type-strain genomes for metagenomic binning, comparative biology and taxonomic classification.</title>
        <authorList>
            <person name="Goeker M."/>
        </authorList>
    </citation>
    <scope>NUCLEOTIDE SEQUENCE [LARGE SCALE GENOMIC DNA]</scope>
    <source>
        <strain evidence="2 3">DSM 11590</strain>
    </source>
</reference>